<keyword evidence="4" id="KW-0472">Membrane</keyword>
<keyword evidence="3" id="KW-1133">Transmembrane helix</keyword>
<evidence type="ECO:0000313" key="7">
    <source>
        <dbReference type="Proteomes" id="UP001190700"/>
    </source>
</evidence>
<dbReference type="PANTHER" id="PTHR34118">
    <property type="entry name" value="NF-KAPPA-B INHIBITOR-LIKE PROTEIN-RELATED"/>
    <property type="match status" value="1"/>
</dbReference>
<feature type="domain" description="CGL160/ATPI" evidence="5">
    <location>
        <begin position="30"/>
        <end position="111"/>
    </location>
</feature>
<comment type="caution">
    <text evidence="6">The sequence shown here is derived from an EMBL/GenBank/DDBJ whole genome shotgun (WGS) entry which is preliminary data.</text>
</comment>
<proteinExistence type="predicted"/>
<evidence type="ECO:0000313" key="6">
    <source>
        <dbReference type="EMBL" id="KAK3258646.1"/>
    </source>
</evidence>
<evidence type="ECO:0000256" key="2">
    <source>
        <dbReference type="ARBA" id="ARBA00022692"/>
    </source>
</evidence>
<name>A0AAE0KRY9_9CHLO</name>
<accession>A0AAE0KRY9</accession>
<evidence type="ECO:0000259" key="5">
    <source>
        <dbReference type="Pfam" id="PF24763"/>
    </source>
</evidence>
<dbReference type="InterPro" id="IPR056309">
    <property type="entry name" value="CGL160/ATPI_dom"/>
</dbReference>
<evidence type="ECO:0000256" key="3">
    <source>
        <dbReference type="ARBA" id="ARBA00022989"/>
    </source>
</evidence>
<protein>
    <recommendedName>
        <fullName evidence="5">CGL160/ATPI domain-containing protein</fullName>
    </recommendedName>
</protein>
<keyword evidence="7" id="KW-1185">Reference proteome</keyword>
<dbReference type="EMBL" id="LGRX02019375">
    <property type="protein sequence ID" value="KAK3258646.1"/>
    <property type="molecule type" value="Genomic_DNA"/>
</dbReference>
<dbReference type="GO" id="GO:0016020">
    <property type="term" value="C:membrane"/>
    <property type="evidence" value="ECO:0007669"/>
    <property type="project" value="UniProtKB-SubCell"/>
</dbReference>
<dbReference type="PANTHER" id="PTHR34118:SF6">
    <property type="entry name" value="PROTEIN CONSERVED ONLY IN THE GREEN LINEAGE 160, CHLOROPLASTIC"/>
    <property type="match status" value="1"/>
</dbReference>
<organism evidence="6 7">
    <name type="scientific">Cymbomonas tetramitiformis</name>
    <dbReference type="NCBI Taxonomy" id="36881"/>
    <lineage>
        <taxon>Eukaryota</taxon>
        <taxon>Viridiplantae</taxon>
        <taxon>Chlorophyta</taxon>
        <taxon>Pyramimonadophyceae</taxon>
        <taxon>Pyramimonadales</taxon>
        <taxon>Pyramimonadaceae</taxon>
        <taxon>Cymbomonas</taxon>
    </lineage>
</organism>
<evidence type="ECO:0000256" key="1">
    <source>
        <dbReference type="ARBA" id="ARBA00004141"/>
    </source>
</evidence>
<reference evidence="6 7" key="1">
    <citation type="journal article" date="2015" name="Genome Biol. Evol.">
        <title>Comparative Genomics of a Bacterivorous Green Alga Reveals Evolutionary Causalities and Consequences of Phago-Mixotrophic Mode of Nutrition.</title>
        <authorList>
            <person name="Burns J.A."/>
            <person name="Paasch A."/>
            <person name="Narechania A."/>
            <person name="Kim E."/>
        </authorList>
    </citation>
    <scope>NUCLEOTIDE SEQUENCE [LARGE SCALE GENOMIC DNA]</scope>
    <source>
        <strain evidence="6 7">PLY_AMNH</strain>
    </source>
</reference>
<comment type="subcellular location">
    <subcellularLocation>
        <location evidence="1">Membrane</location>
        <topology evidence="1">Multi-pass membrane protein</topology>
    </subcellularLocation>
</comment>
<sequence>MLRCTVQSGALSGIVRDLPWSSQFMVGGGARSCGIGSAFALLYLRLLAKGVDSVAGQGGGPSAPSLLVPVILVLAYRRWNMDYAEEFGVELSLLPMLLGFFSYKLSTILEARLACNCHPSEALAQAAIPGEVLPSAIPVVRLLRLLIPGEACLGCHLGEAAV</sequence>
<dbReference type="Proteomes" id="UP001190700">
    <property type="component" value="Unassembled WGS sequence"/>
</dbReference>
<keyword evidence="2" id="KW-0812">Transmembrane</keyword>
<evidence type="ECO:0000256" key="4">
    <source>
        <dbReference type="ARBA" id="ARBA00023136"/>
    </source>
</evidence>
<gene>
    <name evidence="6" type="ORF">CYMTET_32317</name>
</gene>
<dbReference type="Pfam" id="PF24763">
    <property type="entry name" value="CGL160_C"/>
    <property type="match status" value="1"/>
</dbReference>
<dbReference type="AlphaFoldDB" id="A0AAE0KRY9"/>